<dbReference type="AlphaFoldDB" id="A0A5B7G810"/>
<evidence type="ECO:0000313" key="3">
    <source>
        <dbReference type="Proteomes" id="UP000324222"/>
    </source>
</evidence>
<dbReference type="EMBL" id="VSRR010011727">
    <property type="protein sequence ID" value="MPC53575.1"/>
    <property type="molecule type" value="Genomic_DNA"/>
</dbReference>
<keyword evidence="1" id="KW-0812">Transmembrane</keyword>
<organism evidence="2 3">
    <name type="scientific">Portunus trituberculatus</name>
    <name type="common">Swimming crab</name>
    <name type="synonym">Neptunus trituberculatus</name>
    <dbReference type="NCBI Taxonomy" id="210409"/>
    <lineage>
        <taxon>Eukaryota</taxon>
        <taxon>Metazoa</taxon>
        <taxon>Ecdysozoa</taxon>
        <taxon>Arthropoda</taxon>
        <taxon>Crustacea</taxon>
        <taxon>Multicrustacea</taxon>
        <taxon>Malacostraca</taxon>
        <taxon>Eumalacostraca</taxon>
        <taxon>Eucarida</taxon>
        <taxon>Decapoda</taxon>
        <taxon>Pleocyemata</taxon>
        <taxon>Brachyura</taxon>
        <taxon>Eubrachyura</taxon>
        <taxon>Portunoidea</taxon>
        <taxon>Portunidae</taxon>
        <taxon>Portuninae</taxon>
        <taxon>Portunus</taxon>
    </lineage>
</organism>
<evidence type="ECO:0000256" key="1">
    <source>
        <dbReference type="SAM" id="Phobius"/>
    </source>
</evidence>
<dbReference type="Proteomes" id="UP000324222">
    <property type="component" value="Unassembled WGS sequence"/>
</dbReference>
<gene>
    <name evidence="2" type="ORF">E2C01_047470</name>
</gene>
<keyword evidence="3" id="KW-1185">Reference proteome</keyword>
<keyword evidence="1" id="KW-0472">Membrane</keyword>
<comment type="caution">
    <text evidence="2">The sequence shown here is derived from an EMBL/GenBank/DDBJ whole genome shotgun (WGS) entry which is preliminary data.</text>
</comment>
<protein>
    <submittedName>
        <fullName evidence="2">Uncharacterized protein</fullName>
    </submittedName>
</protein>
<accession>A0A5B7G810</accession>
<feature type="transmembrane region" description="Helical" evidence="1">
    <location>
        <begin position="20"/>
        <end position="50"/>
    </location>
</feature>
<proteinExistence type="predicted"/>
<reference evidence="2 3" key="1">
    <citation type="submission" date="2019-05" db="EMBL/GenBank/DDBJ databases">
        <title>Another draft genome of Portunus trituberculatus and its Hox gene families provides insights of decapod evolution.</title>
        <authorList>
            <person name="Jeong J.-H."/>
            <person name="Song I."/>
            <person name="Kim S."/>
            <person name="Choi T."/>
            <person name="Kim D."/>
            <person name="Ryu S."/>
            <person name="Kim W."/>
        </authorList>
    </citation>
    <scope>NUCLEOTIDE SEQUENCE [LARGE SCALE GENOMIC DNA]</scope>
    <source>
        <tissue evidence="2">Muscle</tissue>
    </source>
</reference>
<evidence type="ECO:0000313" key="2">
    <source>
        <dbReference type="EMBL" id="MPC53575.1"/>
    </source>
</evidence>
<sequence>MKFSQPRRPHPSPAKALPSLLLLFSLSLDSLFLTHLLFVTHKVILFLLMLNIRRLPPMNLHLLLPRFTNTHPPYTSTTHPLTTSSLCQHHVHQFTYRILSLVCIFMYSSERVAISRLGYSWQLQAITLVPSRCHPQVTLTLFPPAVLSAPRPFIRQGEGRCISDVWACVGVSSVLLLLDADQGVYAPSRQK</sequence>
<keyword evidence="1" id="KW-1133">Transmembrane helix</keyword>
<name>A0A5B7G810_PORTR</name>